<comment type="similarity">
    <text evidence="2">Belongs to the nitroreductase family.</text>
</comment>
<keyword evidence="6" id="KW-0560">Oxidoreductase</keyword>
<keyword evidence="10" id="KW-1185">Reference proteome</keyword>
<dbReference type="InterPro" id="IPR029479">
    <property type="entry name" value="Nitroreductase"/>
</dbReference>
<dbReference type="GO" id="GO:0016491">
    <property type="term" value="F:oxidoreductase activity"/>
    <property type="evidence" value="ECO:0007669"/>
    <property type="project" value="UniProtKB-KW"/>
</dbReference>
<gene>
    <name evidence="9" type="ORF">KP78_04070</name>
</gene>
<dbReference type="STRING" id="889306.KP78_04070"/>
<evidence type="ECO:0000256" key="6">
    <source>
        <dbReference type="ARBA" id="ARBA00023002"/>
    </source>
</evidence>
<dbReference type="EMBL" id="JXRP01000006">
    <property type="protein sequence ID" value="KIL52037.1"/>
    <property type="molecule type" value="Genomic_DNA"/>
</dbReference>
<keyword evidence="7" id="KW-0520">NAD</keyword>
<comment type="cofactor">
    <cofactor evidence="1">
        <name>FMN</name>
        <dbReference type="ChEBI" id="CHEBI:58210"/>
    </cofactor>
</comment>
<feature type="domain" description="Nitroreductase" evidence="8">
    <location>
        <begin position="7"/>
        <end position="170"/>
    </location>
</feature>
<evidence type="ECO:0000313" key="10">
    <source>
        <dbReference type="Proteomes" id="UP000031938"/>
    </source>
</evidence>
<dbReference type="RefSeq" id="WP_041085814.1">
    <property type="nucleotide sequence ID" value="NZ_JXRP01000006.1"/>
</dbReference>
<dbReference type="InterPro" id="IPR052530">
    <property type="entry name" value="NAD(P)H_nitroreductase"/>
</dbReference>
<keyword evidence="5" id="KW-0521">NADP</keyword>
<dbReference type="Proteomes" id="UP000031938">
    <property type="component" value="Unassembled WGS sequence"/>
</dbReference>
<evidence type="ECO:0000313" key="9">
    <source>
        <dbReference type="EMBL" id="KIL52037.1"/>
    </source>
</evidence>
<comment type="caution">
    <text evidence="9">The sequence shown here is derived from an EMBL/GenBank/DDBJ whole genome shotgun (WGS) entry which is preliminary data.</text>
</comment>
<dbReference type="InterPro" id="IPR000415">
    <property type="entry name" value="Nitroreductase-like"/>
</dbReference>
<dbReference type="InterPro" id="IPR026021">
    <property type="entry name" value="YdjA-like"/>
</dbReference>
<dbReference type="OrthoDB" id="9804207at2"/>
<dbReference type="PANTHER" id="PTHR43821">
    <property type="entry name" value="NAD(P)H NITROREDUCTASE YDJA-RELATED"/>
    <property type="match status" value="1"/>
</dbReference>
<reference evidence="9 10" key="1">
    <citation type="submission" date="2015-01" db="EMBL/GenBank/DDBJ databases">
        <title>Genome sequencing of Jeotgalibacillus soli.</title>
        <authorList>
            <person name="Goh K.M."/>
            <person name="Chan K.-G."/>
            <person name="Yaakop A.S."/>
            <person name="Ee R."/>
            <person name="Gan H.M."/>
            <person name="Chan C.S."/>
        </authorList>
    </citation>
    <scope>NUCLEOTIDE SEQUENCE [LARGE SCALE GENOMIC DNA]</scope>
    <source>
        <strain evidence="9 10">P9</strain>
    </source>
</reference>
<dbReference type="SUPFAM" id="SSF55469">
    <property type="entry name" value="FMN-dependent nitroreductase-like"/>
    <property type="match status" value="1"/>
</dbReference>
<keyword evidence="3" id="KW-0285">Flavoprotein</keyword>
<name>A0A0C2VT02_9BACL</name>
<evidence type="ECO:0000256" key="4">
    <source>
        <dbReference type="ARBA" id="ARBA00022643"/>
    </source>
</evidence>
<keyword evidence="4" id="KW-0288">FMN</keyword>
<dbReference type="AlphaFoldDB" id="A0A0C2VT02"/>
<proteinExistence type="inferred from homology"/>
<dbReference type="Gene3D" id="3.40.109.10">
    <property type="entry name" value="NADH Oxidase"/>
    <property type="match status" value="1"/>
</dbReference>
<protein>
    <submittedName>
        <fullName evidence="9">NAD(P)H nitroreductase</fullName>
    </submittedName>
</protein>
<evidence type="ECO:0000256" key="2">
    <source>
        <dbReference type="ARBA" id="ARBA00007118"/>
    </source>
</evidence>
<evidence type="ECO:0000259" key="8">
    <source>
        <dbReference type="Pfam" id="PF00881"/>
    </source>
</evidence>
<sequence length="197" mass="23069">MAIQTTIQERRTVRELETTSIPRETLYKLLEIASYAPFHSKQEPWHVTIIEDPNEKQHFLEQVLVSYQRTGVTSNYTEEQHEKLRQSYTSYYHDTPLHLLVTTDREDTEKKQLESVGATSAFIQNLQLSAWEEEIGVVWRTNPYIFDEEFGRAMGVPEDQKMIGSLHLGYPKRVPKKKERKSVESWTQTLNQVLGIE</sequence>
<evidence type="ECO:0000256" key="1">
    <source>
        <dbReference type="ARBA" id="ARBA00001917"/>
    </source>
</evidence>
<evidence type="ECO:0000256" key="5">
    <source>
        <dbReference type="ARBA" id="ARBA00022857"/>
    </source>
</evidence>
<evidence type="ECO:0000256" key="3">
    <source>
        <dbReference type="ARBA" id="ARBA00022630"/>
    </source>
</evidence>
<dbReference type="PATRIC" id="fig|889306.3.peg.409"/>
<dbReference type="PANTHER" id="PTHR43821:SF1">
    <property type="entry name" value="NAD(P)H NITROREDUCTASE YDJA-RELATED"/>
    <property type="match status" value="1"/>
</dbReference>
<evidence type="ECO:0000256" key="7">
    <source>
        <dbReference type="ARBA" id="ARBA00023027"/>
    </source>
</evidence>
<accession>A0A0C2VT02</accession>
<dbReference type="Pfam" id="PF00881">
    <property type="entry name" value="Nitroreductase"/>
    <property type="match status" value="1"/>
</dbReference>
<dbReference type="CDD" id="cd02135">
    <property type="entry name" value="YdjA-like"/>
    <property type="match status" value="1"/>
</dbReference>
<organism evidence="9 10">
    <name type="scientific">Jeotgalibacillus soli</name>
    <dbReference type="NCBI Taxonomy" id="889306"/>
    <lineage>
        <taxon>Bacteria</taxon>
        <taxon>Bacillati</taxon>
        <taxon>Bacillota</taxon>
        <taxon>Bacilli</taxon>
        <taxon>Bacillales</taxon>
        <taxon>Caryophanaceae</taxon>
        <taxon>Jeotgalibacillus</taxon>
    </lineage>
</organism>